<organism evidence="1 2">
    <name type="scientific">Miniphocaeibacter halophilus</name>
    <dbReference type="NCBI Taxonomy" id="2931922"/>
    <lineage>
        <taxon>Bacteria</taxon>
        <taxon>Bacillati</taxon>
        <taxon>Bacillota</taxon>
        <taxon>Tissierellia</taxon>
        <taxon>Tissierellales</taxon>
        <taxon>Peptoniphilaceae</taxon>
        <taxon>Miniphocaeibacter</taxon>
    </lineage>
</organism>
<dbReference type="Proteomes" id="UP000595814">
    <property type="component" value="Chromosome"/>
</dbReference>
<sequence length="134" mass="15477">MNYTLGSLFEILKYILFILGIILQFVAASWVQKDIRTKDPTERIMWFLGVFMAPFMAGLLVYLVVKSKRTEKLASSELEVVPKKSGISNIVVIFTTIILIVSLIYVATLSYSSYKMYEEMESYNVEMPMFEEME</sequence>
<proteinExistence type="predicted"/>
<evidence type="ECO:0000313" key="2">
    <source>
        <dbReference type="Proteomes" id="UP000595814"/>
    </source>
</evidence>
<dbReference type="EMBL" id="CP066744">
    <property type="protein sequence ID" value="QQK07225.1"/>
    <property type="molecule type" value="Genomic_DNA"/>
</dbReference>
<evidence type="ECO:0000313" key="1">
    <source>
        <dbReference type="EMBL" id="QQK07225.1"/>
    </source>
</evidence>
<name>A0AC61MNZ6_9FIRM</name>
<accession>A0AC61MNZ6</accession>
<protein>
    <submittedName>
        <fullName evidence="1">Uncharacterized protein</fullName>
    </submittedName>
</protein>
<keyword evidence="2" id="KW-1185">Reference proteome</keyword>
<reference evidence="1 2" key="1">
    <citation type="journal article" date="2022" name="Int. J. Syst. Evol. Microbiol.">
        <title>Miniphocaeibacter halophilus sp. nov., an ammonium-tolerant acetate-producing bacterium isolated from a biogas system.</title>
        <authorList>
            <person name="Schnurer A."/>
            <person name="Singh A."/>
            <person name="Bi S."/>
            <person name="Qiao W."/>
            <person name="Westerholm M."/>
        </authorList>
    </citation>
    <scope>NUCLEOTIDE SEQUENCE [LARGE SCALE GENOMIC DNA]</scope>
    <source>
        <strain evidence="1 2">AMB_01</strain>
    </source>
</reference>
<gene>
    <name evidence="1" type="ORF">JFY71_07805</name>
</gene>